<keyword evidence="1" id="KW-0812">Transmembrane</keyword>
<organism evidence="2 3">
    <name type="scientific">Dyadobacter psychrotolerans</name>
    <dbReference type="NCBI Taxonomy" id="2541721"/>
    <lineage>
        <taxon>Bacteria</taxon>
        <taxon>Pseudomonadati</taxon>
        <taxon>Bacteroidota</taxon>
        <taxon>Cytophagia</taxon>
        <taxon>Cytophagales</taxon>
        <taxon>Spirosomataceae</taxon>
        <taxon>Dyadobacter</taxon>
    </lineage>
</organism>
<protein>
    <submittedName>
        <fullName evidence="2">Uncharacterized protein</fullName>
    </submittedName>
</protein>
<dbReference type="AlphaFoldDB" id="A0A4V2Z3N0"/>
<sequence>MFYNFNAHKKPPESPGKLKRAAQSIISRITSLQRRWVMFAGIRTGGFAKILLKLTLANLGCACVLFCLVVLIIDQQPTAVLPVYDRISIPTLPDQFAQQENLQHQTDFELYLDSLEKAFLTDSINDTRTINN</sequence>
<dbReference type="EMBL" id="SMFL01000007">
    <property type="protein sequence ID" value="TDE13228.1"/>
    <property type="molecule type" value="Genomic_DNA"/>
</dbReference>
<evidence type="ECO:0000256" key="1">
    <source>
        <dbReference type="SAM" id="Phobius"/>
    </source>
</evidence>
<feature type="transmembrane region" description="Helical" evidence="1">
    <location>
        <begin position="50"/>
        <end position="73"/>
    </location>
</feature>
<accession>A0A4V2Z3N0</accession>
<evidence type="ECO:0000313" key="2">
    <source>
        <dbReference type="EMBL" id="TDE13228.1"/>
    </source>
</evidence>
<evidence type="ECO:0000313" key="3">
    <source>
        <dbReference type="Proteomes" id="UP000294850"/>
    </source>
</evidence>
<comment type="caution">
    <text evidence="2">The sequence shown here is derived from an EMBL/GenBank/DDBJ whole genome shotgun (WGS) entry which is preliminary data.</text>
</comment>
<dbReference type="RefSeq" id="WP_131959949.1">
    <property type="nucleotide sequence ID" value="NZ_SMFL01000007.1"/>
</dbReference>
<dbReference type="Proteomes" id="UP000294850">
    <property type="component" value="Unassembled WGS sequence"/>
</dbReference>
<keyword evidence="1" id="KW-1133">Transmembrane helix</keyword>
<name>A0A4V2Z3N0_9BACT</name>
<gene>
    <name evidence="2" type="ORF">E0F88_19445</name>
</gene>
<keyword evidence="3" id="KW-1185">Reference proteome</keyword>
<keyword evidence="1" id="KW-0472">Membrane</keyword>
<proteinExistence type="predicted"/>
<dbReference type="OrthoDB" id="9857569at2"/>
<reference evidence="2 3" key="1">
    <citation type="submission" date="2019-03" db="EMBL/GenBank/DDBJ databases">
        <title>Dyadobacter AR-3-6 sp. nov., isolated from arctic soil.</title>
        <authorList>
            <person name="Chaudhary D.K."/>
        </authorList>
    </citation>
    <scope>NUCLEOTIDE SEQUENCE [LARGE SCALE GENOMIC DNA]</scope>
    <source>
        <strain evidence="2 3">AR-3-6</strain>
    </source>
</reference>